<dbReference type="Pfam" id="PF13365">
    <property type="entry name" value="Trypsin_2"/>
    <property type="match status" value="1"/>
</dbReference>
<evidence type="ECO:0000313" key="4">
    <source>
        <dbReference type="Proteomes" id="UP000676565"/>
    </source>
</evidence>
<dbReference type="SMART" id="SM00228">
    <property type="entry name" value="PDZ"/>
    <property type="match status" value="1"/>
</dbReference>
<dbReference type="Gene3D" id="2.40.10.10">
    <property type="entry name" value="Trypsin-like serine proteases"/>
    <property type="match status" value="1"/>
</dbReference>
<accession>A0ABS5BR16</accession>
<dbReference type="SUPFAM" id="SSF50156">
    <property type="entry name" value="PDZ domain-like"/>
    <property type="match status" value="1"/>
</dbReference>
<dbReference type="InterPro" id="IPR036034">
    <property type="entry name" value="PDZ_sf"/>
</dbReference>
<feature type="domain" description="PDZ" evidence="2">
    <location>
        <begin position="108"/>
        <end position="188"/>
    </location>
</feature>
<evidence type="ECO:0000259" key="2">
    <source>
        <dbReference type="PROSITE" id="PS50106"/>
    </source>
</evidence>
<dbReference type="InterPro" id="IPR043504">
    <property type="entry name" value="Peptidase_S1_PA_chymotrypsin"/>
</dbReference>
<comment type="caution">
    <text evidence="3">The sequence shown here is derived from an EMBL/GenBank/DDBJ whole genome shotgun (WGS) entry which is preliminary data.</text>
</comment>
<proteinExistence type="inferred from homology"/>
<dbReference type="InterPro" id="IPR001478">
    <property type="entry name" value="PDZ"/>
</dbReference>
<evidence type="ECO:0000313" key="3">
    <source>
        <dbReference type="EMBL" id="MBP3956146.1"/>
    </source>
</evidence>
<name>A0ABS5BR16_9BACT</name>
<dbReference type="RefSeq" id="WP_210654176.1">
    <property type="nucleotide sequence ID" value="NZ_JAGKQQ010000001.1"/>
</dbReference>
<dbReference type="Pfam" id="PF13180">
    <property type="entry name" value="PDZ_2"/>
    <property type="match status" value="1"/>
</dbReference>
<gene>
    <name evidence="3" type="ORF">J8F10_12720</name>
</gene>
<evidence type="ECO:0000256" key="1">
    <source>
        <dbReference type="ARBA" id="ARBA00010541"/>
    </source>
</evidence>
<organism evidence="3 4">
    <name type="scientific">Gemmata palustris</name>
    <dbReference type="NCBI Taxonomy" id="2822762"/>
    <lineage>
        <taxon>Bacteria</taxon>
        <taxon>Pseudomonadati</taxon>
        <taxon>Planctomycetota</taxon>
        <taxon>Planctomycetia</taxon>
        <taxon>Gemmatales</taxon>
        <taxon>Gemmataceae</taxon>
        <taxon>Gemmata</taxon>
    </lineage>
</organism>
<reference evidence="3 4" key="1">
    <citation type="submission" date="2021-04" db="EMBL/GenBank/DDBJ databases">
        <authorList>
            <person name="Ivanova A."/>
        </authorList>
    </citation>
    <scope>NUCLEOTIDE SEQUENCE [LARGE SCALE GENOMIC DNA]</scope>
    <source>
        <strain evidence="3 4">G18</strain>
    </source>
</reference>
<comment type="similarity">
    <text evidence="1">Belongs to the peptidase S1C family.</text>
</comment>
<dbReference type="PANTHER" id="PTHR22939:SF129">
    <property type="entry name" value="SERINE PROTEASE HTRA2, MITOCHONDRIAL"/>
    <property type="match status" value="1"/>
</dbReference>
<sequence length="201" mass="21395">MAVPAGREVRHVTKGQWVVSLGHPNGPRDGRPPVARLGRIEGSTKSVLRTNCTLVGGDSGGPLFDLNGNVVGIHSRIGLPISQNIHVQADQFKNDWDKLVAGEWVDKPASATKGGGAYIGVVFSDDEEDDAWLKEVEDDGPAGKGGLKIGDTITKFNDTPVKTVKAFRKLMESAKPGDKVRITVRRGAAVLALPVTLSKRA</sequence>
<dbReference type="PANTHER" id="PTHR22939">
    <property type="entry name" value="SERINE PROTEASE FAMILY S1C HTRA-RELATED"/>
    <property type="match status" value="1"/>
</dbReference>
<dbReference type="PROSITE" id="PS50106">
    <property type="entry name" value="PDZ"/>
    <property type="match status" value="1"/>
</dbReference>
<dbReference type="SUPFAM" id="SSF50494">
    <property type="entry name" value="Trypsin-like serine proteases"/>
    <property type="match status" value="1"/>
</dbReference>
<keyword evidence="4" id="KW-1185">Reference proteome</keyword>
<dbReference type="Proteomes" id="UP000676565">
    <property type="component" value="Unassembled WGS sequence"/>
</dbReference>
<dbReference type="InterPro" id="IPR009003">
    <property type="entry name" value="Peptidase_S1_PA"/>
</dbReference>
<dbReference type="Gene3D" id="2.30.42.10">
    <property type="match status" value="1"/>
</dbReference>
<protein>
    <submittedName>
        <fullName evidence="3">PDZ domain-containing protein</fullName>
    </submittedName>
</protein>
<dbReference type="EMBL" id="JAGKQQ010000001">
    <property type="protein sequence ID" value="MBP3956146.1"/>
    <property type="molecule type" value="Genomic_DNA"/>
</dbReference>